<dbReference type="FunFam" id="3.20.20.10:FF:000002">
    <property type="entry name" value="Alanine racemase"/>
    <property type="match status" value="1"/>
</dbReference>
<protein>
    <recommendedName>
        <fullName evidence="5">Alanine racemase</fullName>
        <ecNumber evidence="5">5.1.1.1</ecNumber>
    </recommendedName>
</protein>
<dbReference type="GO" id="GO:0008784">
    <property type="term" value="F:alanine racemase activity"/>
    <property type="evidence" value="ECO:0007669"/>
    <property type="project" value="UniProtKB-UniRule"/>
</dbReference>
<keyword evidence="10" id="KW-1185">Reference proteome</keyword>
<evidence type="ECO:0000313" key="10">
    <source>
        <dbReference type="Proteomes" id="UP000198734"/>
    </source>
</evidence>
<proteinExistence type="inferred from homology"/>
<dbReference type="InterPro" id="IPR001608">
    <property type="entry name" value="Ala_racemase_N"/>
</dbReference>
<organism evidence="9 10">
    <name type="scientific">Psychrobacillus psychrotolerans</name>
    <dbReference type="NCBI Taxonomy" id="126156"/>
    <lineage>
        <taxon>Bacteria</taxon>
        <taxon>Bacillati</taxon>
        <taxon>Bacillota</taxon>
        <taxon>Bacilli</taxon>
        <taxon>Bacillales</taxon>
        <taxon>Bacillaceae</taxon>
        <taxon>Psychrobacillus</taxon>
    </lineage>
</organism>
<dbReference type="EMBL" id="FOXU01000005">
    <property type="protein sequence ID" value="SFQ58552.1"/>
    <property type="molecule type" value="Genomic_DNA"/>
</dbReference>
<keyword evidence="4 5" id="KW-0413">Isomerase</keyword>
<sequence length="368" mass="41115">MSQKLYRPTFIKVNLQAIQNNIKRLMEILPEHTAVIAVVKANGYGHGDIEVAQAALKAGANLLAVATPEEALHLREAGIEAEILLIGTSPLSFLEEASKQNITLTAYSYEWLLATKDLQIPLKLHIKIDSGMGRIGFTEVTELQQALAFISKRDWLQITGVFTHFATADEEEQTLFRKQVSRFEQLLNVFEQRPAMVHTSNSAAALLYPDQHWNAVRFGISMYGIAPSSWVNGELPFPLEKALSLHTEVAHVKKVTKGSTIGYGATYVAPTNEWIATIPIGYADGLLRKLHNQSVLIKGKKMPIVGKICMDQCMIRLDEKIEVGEKVTLLGLQENEEILIEEWAEALETIPYEVCCTFSNRIPRIYSK</sequence>
<name>A0A1I5ZQ34_9BACI</name>
<dbReference type="CDD" id="cd00430">
    <property type="entry name" value="PLPDE_III_AR"/>
    <property type="match status" value="1"/>
</dbReference>
<dbReference type="Pfam" id="PF00842">
    <property type="entry name" value="Ala_racemase_C"/>
    <property type="match status" value="1"/>
</dbReference>
<dbReference type="GO" id="GO:0030170">
    <property type="term" value="F:pyridoxal phosphate binding"/>
    <property type="evidence" value="ECO:0007669"/>
    <property type="project" value="UniProtKB-UniRule"/>
</dbReference>
<dbReference type="Gene3D" id="2.40.37.10">
    <property type="entry name" value="Lyase, Ornithine Decarboxylase, Chain A, domain 1"/>
    <property type="match status" value="1"/>
</dbReference>
<dbReference type="Gene3D" id="3.20.20.10">
    <property type="entry name" value="Alanine racemase"/>
    <property type="match status" value="1"/>
</dbReference>
<feature type="binding site" evidence="5 7">
    <location>
        <position position="310"/>
    </location>
    <ligand>
        <name>substrate</name>
    </ligand>
</feature>
<dbReference type="EC" id="5.1.1.1" evidence="5"/>
<dbReference type="PANTHER" id="PTHR30511:SF0">
    <property type="entry name" value="ALANINE RACEMASE, CATABOLIC-RELATED"/>
    <property type="match status" value="1"/>
</dbReference>
<comment type="catalytic activity">
    <reaction evidence="1 5">
        <text>L-alanine = D-alanine</text>
        <dbReference type="Rhea" id="RHEA:20249"/>
        <dbReference type="ChEBI" id="CHEBI:57416"/>
        <dbReference type="ChEBI" id="CHEBI:57972"/>
        <dbReference type="EC" id="5.1.1.1"/>
    </reaction>
</comment>
<dbReference type="SUPFAM" id="SSF50621">
    <property type="entry name" value="Alanine racemase C-terminal domain-like"/>
    <property type="match status" value="1"/>
</dbReference>
<feature type="domain" description="Alanine racemase C-terminal" evidence="8">
    <location>
        <begin position="242"/>
        <end position="367"/>
    </location>
</feature>
<dbReference type="SMART" id="SM01005">
    <property type="entry name" value="Ala_racemase_C"/>
    <property type="match status" value="1"/>
</dbReference>
<evidence type="ECO:0000256" key="5">
    <source>
        <dbReference type="HAMAP-Rule" id="MF_01201"/>
    </source>
</evidence>
<dbReference type="PRINTS" id="PR00992">
    <property type="entry name" value="ALARACEMASE"/>
</dbReference>
<feature type="modified residue" description="N6-(pyridoxal phosphate)lysine" evidence="5 6">
    <location>
        <position position="40"/>
    </location>
</feature>
<evidence type="ECO:0000313" key="9">
    <source>
        <dbReference type="EMBL" id="SFQ58552.1"/>
    </source>
</evidence>
<evidence type="ECO:0000256" key="3">
    <source>
        <dbReference type="ARBA" id="ARBA00022898"/>
    </source>
</evidence>
<feature type="active site" description="Proton acceptor; specific for D-alanine" evidence="5">
    <location>
        <position position="40"/>
    </location>
</feature>
<feature type="active site" description="Proton acceptor; specific for L-alanine" evidence="5">
    <location>
        <position position="263"/>
    </location>
</feature>
<feature type="binding site" evidence="5 7">
    <location>
        <position position="134"/>
    </location>
    <ligand>
        <name>substrate</name>
    </ligand>
</feature>
<dbReference type="NCBIfam" id="TIGR00492">
    <property type="entry name" value="alr"/>
    <property type="match status" value="1"/>
</dbReference>
<dbReference type="InterPro" id="IPR020622">
    <property type="entry name" value="Ala_racemase_pyridoxalP-BS"/>
</dbReference>
<dbReference type="UniPathway" id="UPA00042">
    <property type="reaction ID" value="UER00497"/>
</dbReference>
<comment type="cofactor">
    <cofactor evidence="2 5 6">
        <name>pyridoxal 5'-phosphate</name>
        <dbReference type="ChEBI" id="CHEBI:597326"/>
    </cofactor>
</comment>
<dbReference type="PROSITE" id="PS00395">
    <property type="entry name" value="ALANINE_RACEMASE"/>
    <property type="match status" value="1"/>
</dbReference>
<dbReference type="InterPro" id="IPR000821">
    <property type="entry name" value="Ala_racemase"/>
</dbReference>
<dbReference type="AlphaFoldDB" id="A0A1I5ZQ34"/>
<dbReference type="FunFam" id="2.40.37.10:FF:000006">
    <property type="entry name" value="Alanine racemase"/>
    <property type="match status" value="1"/>
</dbReference>
<dbReference type="Pfam" id="PF01168">
    <property type="entry name" value="Ala_racemase_N"/>
    <property type="match status" value="1"/>
</dbReference>
<evidence type="ECO:0000256" key="1">
    <source>
        <dbReference type="ARBA" id="ARBA00000316"/>
    </source>
</evidence>
<evidence type="ECO:0000256" key="7">
    <source>
        <dbReference type="PIRSR" id="PIRSR600821-52"/>
    </source>
</evidence>
<evidence type="ECO:0000259" key="8">
    <source>
        <dbReference type="SMART" id="SM01005"/>
    </source>
</evidence>
<dbReference type="OrthoDB" id="9813814at2"/>
<dbReference type="STRING" id="126156.SAMN05421670_2888"/>
<dbReference type="SUPFAM" id="SSF51419">
    <property type="entry name" value="PLP-binding barrel"/>
    <property type="match status" value="1"/>
</dbReference>
<accession>A0A1I5ZQ34</accession>
<keyword evidence="3 5" id="KW-0663">Pyridoxal phosphate</keyword>
<evidence type="ECO:0000256" key="6">
    <source>
        <dbReference type="PIRSR" id="PIRSR600821-50"/>
    </source>
</evidence>
<dbReference type="GO" id="GO:0009252">
    <property type="term" value="P:peptidoglycan biosynthetic process"/>
    <property type="evidence" value="ECO:0007669"/>
    <property type="project" value="TreeGrafter"/>
</dbReference>
<dbReference type="Proteomes" id="UP000198734">
    <property type="component" value="Unassembled WGS sequence"/>
</dbReference>
<dbReference type="HAMAP" id="MF_01201">
    <property type="entry name" value="Ala_racemase"/>
    <property type="match status" value="1"/>
</dbReference>
<dbReference type="InterPro" id="IPR029066">
    <property type="entry name" value="PLP-binding_barrel"/>
</dbReference>
<evidence type="ECO:0000256" key="4">
    <source>
        <dbReference type="ARBA" id="ARBA00023235"/>
    </source>
</evidence>
<comment type="pathway">
    <text evidence="5">Amino-acid biosynthesis; D-alanine biosynthesis; D-alanine from L-alanine: step 1/1.</text>
</comment>
<dbReference type="InterPro" id="IPR009006">
    <property type="entry name" value="Ala_racemase/Decarboxylase_C"/>
</dbReference>
<dbReference type="InterPro" id="IPR011079">
    <property type="entry name" value="Ala_racemase_C"/>
</dbReference>
<gene>
    <name evidence="9" type="ORF">SAMN05421670_2888</name>
</gene>
<comment type="function">
    <text evidence="5">Catalyzes the interconversion of L-alanine and D-alanine. May also act on other amino acids.</text>
</comment>
<dbReference type="GO" id="GO:0005829">
    <property type="term" value="C:cytosol"/>
    <property type="evidence" value="ECO:0007669"/>
    <property type="project" value="TreeGrafter"/>
</dbReference>
<dbReference type="GO" id="GO:0030632">
    <property type="term" value="P:D-alanine biosynthetic process"/>
    <property type="evidence" value="ECO:0007669"/>
    <property type="project" value="UniProtKB-UniRule"/>
</dbReference>
<evidence type="ECO:0000256" key="2">
    <source>
        <dbReference type="ARBA" id="ARBA00001933"/>
    </source>
</evidence>
<dbReference type="PANTHER" id="PTHR30511">
    <property type="entry name" value="ALANINE RACEMASE"/>
    <property type="match status" value="1"/>
</dbReference>
<comment type="similarity">
    <text evidence="5">Belongs to the alanine racemase family.</text>
</comment>
<dbReference type="RefSeq" id="WP_093537574.1">
    <property type="nucleotide sequence ID" value="NZ_FOXU01000005.1"/>
</dbReference>
<reference evidence="10" key="1">
    <citation type="submission" date="2016-10" db="EMBL/GenBank/DDBJ databases">
        <authorList>
            <person name="Varghese N."/>
            <person name="Submissions S."/>
        </authorList>
    </citation>
    <scope>NUCLEOTIDE SEQUENCE [LARGE SCALE GENOMIC DNA]</scope>
    <source>
        <strain evidence="10">DSM 11706</strain>
    </source>
</reference>